<dbReference type="PROSITE" id="PS00714">
    <property type="entry name" value="NA_DICARBOXYL_SYMP_2"/>
    <property type="match status" value="1"/>
</dbReference>
<dbReference type="Gene3D" id="1.10.3860.10">
    <property type="entry name" value="Sodium:dicarboxylate symporter"/>
    <property type="match status" value="1"/>
</dbReference>
<dbReference type="STRING" id="224999.GCA_001485475_01699"/>
<evidence type="ECO:0000256" key="8">
    <source>
        <dbReference type="SAM" id="Phobius"/>
    </source>
</evidence>
<feature type="transmembrane region" description="Helical" evidence="8">
    <location>
        <begin position="143"/>
        <end position="160"/>
    </location>
</feature>
<dbReference type="RefSeq" id="WP_059033075.1">
    <property type="nucleotide sequence ID" value="NZ_DF977002.1"/>
</dbReference>
<evidence type="ECO:0000256" key="3">
    <source>
        <dbReference type="ARBA" id="ARBA00022475"/>
    </source>
</evidence>
<name>A0A0U9HNK7_9FIRM</name>
<feature type="transmembrane region" description="Helical" evidence="8">
    <location>
        <begin position="41"/>
        <end position="66"/>
    </location>
</feature>
<evidence type="ECO:0000256" key="1">
    <source>
        <dbReference type="ARBA" id="ARBA00004651"/>
    </source>
</evidence>
<feature type="transmembrane region" description="Helical" evidence="8">
    <location>
        <begin position="181"/>
        <end position="202"/>
    </location>
</feature>
<dbReference type="EMBL" id="DF977002">
    <property type="protein sequence ID" value="GAQ25663.1"/>
    <property type="molecule type" value="Genomic_DNA"/>
</dbReference>
<keyword evidence="2" id="KW-0813">Transport</keyword>
<protein>
    <submittedName>
        <fullName evidence="9">Na+/H+-dicarboxylate symporter</fullName>
    </submittedName>
</protein>
<reference evidence="9" key="1">
    <citation type="journal article" date="2016" name="Genome Announc.">
        <title>Draft Genome Sequence of the Syntrophic Lactate-Degrading Bacterium Tepidanaerobacter syntrophicus JLT.</title>
        <authorList>
            <person name="Matsuura N."/>
            <person name="Ohashi A."/>
            <person name="Tourlousse D.M."/>
            <person name="Sekiguchi Y."/>
        </authorList>
    </citation>
    <scope>NUCLEOTIDE SEQUENCE [LARGE SCALE GENOMIC DNA]</scope>
    <source>
        <strain evidence="9">JL</strain>
    </source>
</reference>
<dbReference type="FunFam" id="1.10.3860.10:FF:000001">
    <property type="entry name" value="C4-dicarboxylate transport protein"/>
    <property type="match status" value="1"/>
</dbReference>
<evidence type="ECO:0000256" key="4">
    <source>
        <dbReference type="ARBA" id="ARBA00022692"/>
    </source>
</evidence>
<accession>A0A0U9HNK7</accession>
<keyword evidence="10" id="KW-1185">Reference proteome</keyword>
<dbReference type="GO" id="GO:0005886">
    <property type="term" value="C:plasma membrane"/>
    <property type="evidence" value="ECO:0007669"/>
    <property type="project" value="UniProtKB-SubCell"/>
</dbReference>
<dbReference type="GO" id="GO:0006835">
    <property type="term" value="P:dicarboxylic acid transport"/>
    <property type="evidence" value="ECO:0007669"/>
    <property type="project" value="UniProtKB-ARBA"/>
</dbReference>
<keyword evidence="6 8" id="KW-1133">Transmembrane helix</keyword>
<evidence type="ECO:0000313" key="9">
    <source>
        <dbReference type="EMBL" id="GAQ25663.1"/>
    </source>
</evidence>
<dbReference type="AlphaFoldDB" id="A0A0U9HNK7"/>
<keyword evidence="4 8" id="KW-0812">Transmembrane</keyword>
<evidence type="ECO:0000256" key="6">
    <source>
        <dbReference type="ARBA" id="ARBA00022989"/>
    </source>
</evidence>
<dbReference type="PANTHER" id="PTHR42865">
    <property type="entry name" value="PROTON/GLUTAMATE-ASPARTATE SYMPORTER"/>
    <property type="match status" value="1"/>
</dbReference>
<dbReference type="InterPro" id="IPR001991">
    <property type="entry name" value="Na-dicarboxylate_symporter"/>
</dbReference>
<dbReference type="Pfam" id="PF00375">
    <property type="entry name" value="SDF"/>
    <property type="match status" value="1"/>
</dbReference>
<keyword evidence="5" id="KW-0769">Symport</keyword>
<dbReference type="SUPFAM" id="SSF118215">
    <property type="entry name" value="Proton glutamate symport protein"/>
    <property type="match status" value="1"/>
</dbReference>
<feature type="transmembrane region" description="Helical" evidence="8">
    <location>
        <begin position="208"/>
        <end position="238"/>
    </location>
</feature>
<keyword evidence="7 8" id="KW-0472">Membrane</keyword>
<proteinExistence type="predicted"/>
<evidence type="ECO:0000313" key="10">
    <source>
        <dbReference type="Proteomes" id="UP000062160"/>
    </source>
</evidence>
<dbReference type="OrthoDB" id="9768885at2"/>
<gene>
    <name evidence="9" type="ORF">TSYNT_8200</name>
</gene>
<dbReference type="InterPro" id="IPR018107">
    <property type="entry name" value="Na-dicarboxylate_symporter_CS"/>
</dbReference>
<keyword evidence="3" id="KW-1003">Cell membrane</keyword>
<evidence type="ECO:0000256" key="7">
    <source>
        <dbReference type="ARBA" id="ARBA00023136"/>
    </source>
</evidence>
<dbReference type="GO" id="GO:0015293">
    <property type="term" value="F:symporter activity"/>
    <property type="evidence" value="ECO:0007669"/>
    <property type="project" value="UniProtKB-KW"/>
</dbReference>
<dbReference type="PRINTS" id="PR00173">
    <property type="entry name" value="EDTRNSPORT"/>
</dbReference>
<comment type="subcellular location">
    <subcellularLocation>
        <location evidence="1">Cell membrane</location>
        <topology evidence="1">Multi-pass membrane protein</topology>
    </subcellularLocation>
</comment>
<dbReference type="InterPro" id="IPR036458">
    <property type="entry name" value="Na:dicarbo_symporter_sf"/>
</dbReference>
<dbReference type="Proteomes" id="UP000062160">
    <property type="component" value="Unassembled WGS sequence"/>
</dbReference>
<evidence type="ECO:0000256" key="5">
    <source>
        <dbReference type="ARBA" id="ARBA00022847"/>
    </source>
</evidence>
<feature type="transmembrane region" description="Helical" evidence="8">
    <location>
        <begin position="78"/>
        <end position="100"/>
    </location>
</feature>
<organism evidence="9">
    <name type="scientific">Tepidanaerobacter syntrophicus</name>
    <dbReference type="NCBI Taxonomy" id="224999"/>
    <lineage>
        <taxon>Bacteria</taxon>
        <taxon>Bacillati</taxon>
        <taxon>Bacillota</taxon>
        <taxon>Clostridia</taxon>
        <taxon>Thermosediminibacterales</taxon>
        <taxon>Tepidanaerobacteraceae</taxon>
        <taxon>Tepidanaerobacter</taxon>
    </lineage>
</organism>
<dbReference type="PANTHER" id="PTHR42865:SF7">
    <property type="entry name" value="PROTON_GLUTAMATE-ASPARTATE SYMPORTER"/>
    <property type="match status" value="1"/>
</dbReference>
<sequence>MKKLSLPVKIFIGLVLGIVVGLIFQSSPEVAITYIKPLGVLFLNLIKMVIVPLVLSSLVVGSASTGDVGKLGRIGIKTLAYFLITTALAVTLGLFFANILQPGLGLSIPLDATAEAGEIPSMLDTLLNIVPTNPIQAMAEANMLQIIIFALFLGISITLVGDKAKPFFDFFDSMAEVCYKIVAIIMEFGPIGVFGLIAPVVAEHGASALLPLLKVIIAVYLSCIVHAVVVYSGAVYLFTKMNPIMFFKGAAPAMMLAFTTSSSSGTLPITMKCTEENLGVPKSISSFVLPLGATINMDGTALYQGVCALFVAQVYGLDLNLAQQMTVVLTATLASIGTAGVPGGGLIMLTMVLQSVGLPLEGVALIGGIDRILDMARTCVNTTGNMACAVVIASTEGELQESVKEQESVLA</sequence>
<evidence type="ECO:0000256" key="2">
    <source>
        <dbReference type="ARBA" id="ARBA00022448"/>
    </source>
</evidence>